<keyword evidence="15" id="KW-1185">Reference proteome</keyword>
<reference evidence="14" key="1">
    <citation type="submission" date="2021-04" db="EMBL/GenBank/DDBJ databases">
        <title>Draft genome of Fusarium avenaceum strain F156N33, isolated from an atmospheric sample in Virginia.</title>
        <authorList>
            <person name="Yang S."/>
            <person name="Vinatzer B.A."/>
            <person name="Coleman J."/>
        </authorList>
    </citation>
    <scope>NUCLEOTIDE SEQUENCE</scope>
    <source>
        <strain evidence="14">F156N33</strain>
    </source>
</reference>
<dbReference type="InterPro" id="IPR014347">
    <property type="entry name" value="Tautomerase/MIF_sf"/>
</dbReference>
<organism evidence="14 15">
    <name type="scientific">Fusarium avenaceum</name>
    <dbReference type="NCBI Taxonomy" id="40199"/>
    <lineage>
        <taxon>Eukaryota</taxon>
        <taxon>Fungi</taxon>
        <taxon>Dikarya</taxon>
        <taxon>Ascomycota</taxon>
        <taxon>Pezizomycotina</taxon>
        <taxon>Sordariomycetes</taxon>
        <taxon>Hypocreomycetidae</taxon>
        <taxon>Hypocreales</taxon>
        <taxon>Nectriaceae</taxon>
        <taxon>Fusarium</taxon>
        <taxon>Fusarium tricinctum species complex</taxon>
    </lineage>
</organism>
<dbReference type="Gene3D" id="3.30.429.10">
    <property type="entry name" value="Macrophage Migration Inhibitory Factor"/>
    <property type="match status" value="1"/>
</dbReference>
<gene>
    <name evidence="14" type="ORF">KAF25_002903</name>
</gene>
<feature type="region of interest" description="Disordered" evidence="13">
    <location>
        <begin position="76"/>
        <end position="172"/>
    </location>
</feature>
<feature type="compositionally biased region" description="Basic and acidic residues" evidence="13">
    <location>
        <begin position="132"/>
        <end position="142"/>
    </location>
</feature>
<dbReference type="GO" id="GO:0050178">
    <property type="term" value="F:phenylpyruvate tautomerase activity"/>
    <property type="evidence" value="ECO:0007669"/>
    <property type="project" value="UniProtKB-EC"/>
</dbReference>
<evidence type="ECO:0000256" key="12">
    <source>
        <dbReference type="ARBA" id="ARBA00042730"/>
    </source>
</evidence>
<dbReference type="InterPro" id="IPR001398">
    <property type="entry name" value="Macrophage_inhib_fac"/>
</dbReference>
<evidence type="ECO:0000256" key="1">
    <source>
        <dbReference type="ARBA" id="ARBA00004613"/>
    </source>
</evidence>
<feature type="compositionally biased region" description="Polar residues" evidence="13">
    <location>
        <begin position="98"/>
        <end position="109"/>
    </location>
</feature>
<comment type="catalytic activity">
    <reaction evidence="7">
        <text>L-dopachrome = 5,6-dihydroxyindole-2-carboxylate</text>
        <dbReference type="Rhea" id="RHEA:13041"/>
        <dbReference type="ChEBI" id="CHEBI:16875"/>
        <dbReference type="ChEBI" id="CHEBI:57509"/>
        <dbReference type="EC" id="5.3.3.12"/>
    </reaction>
</comment>
<dbReference type="AlphaFoldDB" id="A0A9P7GX53"/>
<dbReference type="GO" id="GO:0005576">
    <property type="term" value="C:extracellular region"/>
    <property type="evidence" value="ECO:0007669"/>
    <property type="project" value="UniProtKB-SubCell"/>
</dbReference>
<keyword evidence="3" id="KW-0202">Cytokine</keyword>
<protein>
    <recommendedName>
        <fullName evidence="12">L-dopachrome isomerase</fullName>
        <ecNumber evidence="9">5.3.2.1</ecNumber>
        <ecNumber evidence="8">5.3.3.12</ecNumber>
    </recommendedName>
    <alternativeName>
        <fullName evidence="10">L-dopachrome tautomerase</fullName>
    </alternativeName>
    <alternativeName>
        <fullName evidence="11">Phenylpyruvate tautomerase</fullName>
    </alternativeName>
</protein>
<evidence type="ECO:0000256" key="2">
    <source>
        <dbReference type="ARBA" id="ARBA00005851"/>
    </source>
</evidence>
<feature type="compositionally biased region" description="Basic and acidic residues" evidence="13">
    <location>
        <begin position="162"/>
        <end position="172"/>
    </location>
</feature>
<dbReference type="GO" id="GO:0004167">
    <property type="term" value="F:dopachrome isomerase activity"/>
    <property type="evidence" value="ECO:0007669"/>
    <property type="project" value="UniProtKB-EC"/>
</dbReference>
<name>A0A9P7GX53_9HYPO</name>
<accession>A0A9P7GX53</accession>
<evidence type="ECO:0000256" key="6">
    <source>
        <dbReference type="ARBA" id="ARBA00036735"/>
    </source>
</evidence>
<evidence type="ECO:0000256" key="4">
    <source>
        <dbReference type="ARBA" id="ARBA00022525"/>
    </source>
</evidence>
<dbReference type="Proteomes" id="UP000782241">
    <property type="component" value="Unassembled WGS sequence"/>
</dbReference>
<dbReference type="EC" id="5.3.2.1" evidence="9"/>
<keyword evidence="4" id="KW-0964">Secreted</keyword>
<evidence type="ECO:0000256" key="7">
    <source>
        <dbReference type="ARBA" id="ARBA00036823"/>
    </source>
</evidence>
<dbReference type="PANTHER" id="PTHR11954:SF6">
    <property type="entry name" value="MACROPHAGE MIGRATION INHIBITORY FACTOR"/>
    <property type="match status" value="1"/>
</dbReference>
<dbReference type="Pfam" id="PF01187">
    <property type="entry name" value="MIF"/>
    <property type="match status" value="1"/>
</dbReference>
<evidence type="ECO:0000313" key="15">
    <source>
        <dbReference type="Proteomes" id="UP000782241"/>
    </source>
</evidence>
<evidence type="ECO:0000313" key="14">
    <source>
        <dbReference type="EMBL" id="KAG5655000.1"/>
    </source>
</evidence>
<comment type="catalytic activity">
    <reaction evidence="6">
        <text>3-phenylpyruvate = enol-phenylpyruvate</text>
        <dbReference type="Rhea" id="RHEA:17097"/>
        <dbReference type="ChEBI" id="CHEBI:16815"/>
        <dbReference type="ChEBI" id="CHEBI:18005"/>
        <dbReference type="EC" id="5.3.2.1"/>
    </reaction>
</comment>
<dbReference type="PANTHER" id="PTHR11954">
    <property type="entry name" value="D-DOPACHROME DECARBOXYLASE"/>
    <property type="match status" value="1"/>
</dbReference>
<evidence type="ECO:0000256" key="3">
    <source>
        <dbReference type="ARBA" id="ARBA00022514"/>
    </source>
</evidence>
<evidence type="ECO:0000256" key="13">
    <source>
        <dbReference type="SAM" id="MobiDB-lite"/>
    </source>
</evidence>
<comment type="subcellular location">
    <subcellularLocation>
        <location evidence="1">Secreted</location>
    </subcellularLocation>
</comment>
<dbReference type="SUPFAM" id="SSF55331">
    <property type="entry name" value="Tautomerase/MIF"/>
    <property type="match status" value="1"/>
</dbReference>
<dbReference type="EC" id="5.3.3.12" evidence="8"/>
<proteinExistence type="inferred from homology"/>
<keyword evidence="5" id="KW-0413">Isomerase</keyword>
<sequence length="172" mass="18882">MQFGASSEPSYTMKIEALARDVQSAMNKRNIALLQTHMKQALEIPSSRGYVRFVPVTEECTGRKGNTVAGEVAVAMQQAQPSTERRGSIRTPRRRSSKAFQATTETASSTHHDASTGGSTGNTGGSNHSVRNKIEAEEDKSKTVKRRKSFIHALFPRSSSRVADRDTEVEKQ</sequence>
<comment type="caution">
    <text evidence="14">The sequence shown here is derived from an EMBL/GenBank/DDBJ whole genome shotgun (WGS) entry which is preliminary data.</text>
</comment>
<evidence type="ECO:0000256" key="9">
    <source>
        <dbReference type="ARBA" id="ARBA00039086"/>
    </source>
</evidence>
<comment type="similarity">
    <text evidence="2">Belongs to the MIF family.</text>
</comment>
<evidence type="ECO:0000256" key="5">
    <source>
        <dbReference type="ARBA" id="ARBA00023235"/>
    </source>
</evidence>
<evidence type="ECO:0000256" key="10">
    <source>
        <dbReference type="ARBA" id="ARBA00041631"/>
    </source>
</evidence>
<dbReference type="EMBL" id="JAGPUO010000038">
    <property type="protein sequence ID" value="KAG5655000.1"/>
    <property type="molecule type" value="Genomic_DNA"/>
</dbReference>
<evidence type="ECO:0000256" key="11">
    <source>
        <dbReference type="ARBA" id="ARBA00041912"/>
    </source>
</evidence>
<evidence type="ECO:0000256" key="8">
    <source>
        <dbReference type="ARBA" id="ARBA00038932"/>
    </source>
</evidence>